<dbReference type="Proteomes" id="UP000295277">
    <property type="component" value="Unassembled WGS sequence"/>
</dbReference>
<evidence type="ECO:0000313" key="7">
    <source>
        <dbReference type="Proteomes" id="UP000295277"/>
    </source>
</evidence>
<evidence type="ECO:0000256" key="3">
    <source>
        <dbReference type="ARBA" id="ARBA00023163"/>
    </source>
</evidence>
<dbReference type="SUPFAM" id="SSF51206">
    <property type="entry name" value="cAMP-binding domain-like"/>
    <property type="match status" value="1"/>
</dbReference>
<dbReference type="InterPro" id="IPR000595">
    <property type="entry name" value="cNMP-bd_dom"/>
</dbReference>
<dbReference type="CDD" id="cd00038">
    <property type="entry name" value="CAP_ED"/>
    <property type="match status" value="1"/>
</dbReference>
<dbReference type="RefSeq" id="WP_132696005.1">
    <property type="nucleotide sequence ID" value="NZ_SLVM01000020.1"/>
</dbReference>
<dbReference type="GO" id="GO:0003700">
    <property type="term" value="F:DNA-binding transcription factor activity"/>
    <property type="evidence" value="ECO:0007669"/>
    <property type="project" value="TreeGrafter"/>
</dbReference>
<protein>
    <submittedName>
        <fullName evidence="6">CRP-like cAMP-binding protein</fullName>
    </submittedName>
</protein>
<keyword evidence="3" id="KW-0804">Transcription</keyword>
<keyword evidence="7" id="KW-1185">Reference proteome</keyword>
<comment type="caution">
    <text evidence="6">The sequence shown here is derived from an EMBL/GenBank/DDBJ whole genome shotgun (WGS) entry which is preliminary data.</text>
</comment>
<dbReference type="SMART" id="SM00419">
    <property type="entry name" value="HTH_CRP"/>
    <property type="match status" value="1"/>
</dbReference>
<organism evidence="6 7">
    <name type="scientific">Rhodovulum steppense</name>
    <dbReference type="NCBI Taxonomy" id="540251"/>
    <lineage>
        <taxon>Bacteria</taxon>
        <taxon>Pseudomonadati</taxon>
        <taxon>Pseudomonadota</taxon>
        <taxon>Alphaproteobacteria</taxon>
        <taxon>Rhodobacterales</taxon>
        <taxon>Paracoccaceae</taxon>
        <taxon>Rhodovulum</taxon>
    </lineage>
</organism>
<dbReference type="InterPro" id="IPR014710">
    <property type="entry name" value="RmlC-like_jellyroll"/>
</dbReference>
<dbReference type="PROSITE" id="PS51063">
    <property type="entry name" value="HTH_CRP_2"/>
    <property type="match status" value="1"/>
</dbReference>
<dbReference type="PANTHER" id="PTHR24567">
    <property type="entry name" value="CRP FAMILY TRANSCRIPTIONAL REGULATORY PROTEIN"/>
    <property type="match status" value="1"/>
</dbReference>
<evidence type="ECO:0000259" key="4">
    <source>
        <dbReference type="PROSITE" id="PS50042"/>
    </source>
</evidence>
<keyword evidence="1" id="KW-0805">Transcription regulation</keyword>
<dbReference type="InterPro" id="IPR036390">
    <property type="entry name" value="WH_DNA-bd_sf"/>
</dbReference>
<dbReference type="PROSITE" id="PS50042">
    <property type="entry name" value="CNMP_BINDING_3"/>
    <property type="match status" value="1"/>
</dbReference>
<dbReference type="SMART" id="SM00100">
    <property type="entry name" value="cNMP"/>
    <property type="match status" value="1"/>
</dbReference>
<dbReference type="Gene3D" id="1.10.10.10">
    <property type="entry name" value="Winged helix-like DNA-binding domain superfamily/Winged helix DNA-binding domain"/>
    <property type="match status" value="1"/>
</dbReference>
<proteinExistence type="predicted"/>
<dbReference type="InterPro" id="IPR036388">
    <property type="entry name" value="WH-like_DNA-bd_sf"/>
</dbReference>
<dbReference type="Pfam" id="PF13545">
    <property type="entry name" value="HTH_Crp_2"/>
    <property type="match status" value="1"/>
</dbReference>
<name>A0A4R1YQ60_9RHOB</name>
<dbReference type="PANTHER" id="PTHR24567:SF74">
    <property type="entry name" value="HTH-TYPE TRANSCRIPTIONAL REGULATOR ARCR"/>
    <property type="match status" value="1"/>
</dbReference>
<evidence type="ECO:0000259" key="5">
    <source>
        <dbReference type="PROSITE" id="PS51063"/>
    </source>
</evidence>
<feature type="domain" description="Cyclic nucleotide-binding" evidence="4">
    <location>
        <begin position="15"/>
        <end position="117"/>
    </location>
</feature>
<feature type="domain" description="HTH crp-type" evidence="5">
    <location>
        <begin position="149"/>
        <end position="216"/>
    </location>
</feature>
<evidence type="ECO:0000256" key="2">
    <source>
        <dbReference type="ARBA" id="ARBA00023125"/>
    </source>
</evidence>
<dbReference type="GO" id="GO:0005829">
    <property type="term" value="C:cytosol"/>
    <property type="evidence" value="ECO:0007669"/>
    <property type="project" value="TreeGrafter"/>
</dbReference>
<dbReference type="Gene3D" id="2.60.120.10">
    <property type="entry name" value="Jelly Rolls"/>
    <property type="match status" value="1"/>
</dbReference>
<dbReference type="InterPro" id="IPR018490">
    <property type="entry name" value="cNMP-bd_dom_sf"/>
</dbReference>
<accession>A0A4R1YQ60</accession>
<evidence type="ECO:0000256" key="1">
    <source>
        <dbReference type="ARBA" id="ARBA00023015"/>
    </source>
</evidence>
<dbReference type="SUPFAM" id="SSF46785">
    <property type="entry name" value="Winged helix' DNA-binding domain"/>
    <property type="match status" value="1"/>
</dbReference>
<gene>
    <name evidence="6" type="ORF">EV216_12054</name>
</gene>
<evidence type="ECO:0000313" key="6">
    <source>
        <dbReference type="EMBL" id="TCM80541.1"/>
    </source>
</evidence>
<dbReference type="Pfam" id="PF00027">
    <property type="entry name" value="cNMP_binding"/>
    <property type="match status" value="1"/>
</dbReference>
<dbReference type="OrthoDB" id="7772718at2"/>
<keyword evidence="2" id="KW-0238">DNA-binding</keyword>
<dbReference type="InterPro" id="IPR012318">
    <property type="entry name" value="HTH_CRP"/>
</dbReference>
<dbReference type="EMBL" id="SLVM01000020">
    <property type="protein sequence ID" value="TCM80541.1"/>
    <property type="molecule type" value="Genomic_DNA"/>
</dbReference>
<dbReference type="GO" id="GO:0003677">
    <property type="term" value="F:DNA binding"/>
    <property type="evidence" value="ECO:0007669"/>
    <property type="project" value="UniProtKB-KW"/>
</dbReference>
<sequence length="237" mass="25952">MDVTHARRRIRETGWLRNLPGPFCTALLAGSHLRRVGNGEVLFHRDDPAPDFLGLVDGLLYVYADSGDEGPRLVFVAHPGWWAGSVAMVGGSGRRCTVVARAPSVLLSVPRMHIEALARRDPATWRHVAVNVAAQYDSLALLLLAQANPDPRVRLLISLQRLHRFNDGATIFPVTQSELAELSGLSRNSANRAMRQFVAEGLIETGYGWLRIVDPKALDAALCQRNGSGECCERRAG</sequence>
<dbReference type="InterPro" id="IPR050397">
    <property type="entry name" value="Env_Response_Regulators"/>
</dbReference>
<reference evidence="6 7" key="1">
    <citation type="submission" date="2019-03" db="EMBL/GenBank/DDBJ databases">
        <title>Genomic Encyclopedia of Type Strains, Phase IV (KMG-IV): sequencing the most valuable type-strain genomes for metagenomic binning, comparative biology and taxonomic classification.</title>
        <authorList>
            <person name="Goeker M."/>
        </authorList>
    </citation>
    <scope>NUCLEOTIDE SEQUENCE [LARGE SCALE GENOMIC DNA]</scope>
    <source>
        <strain evidence="6 7">DSM 21153</strain>
    </source>
</reference>
<dbReference type="AlphaFoldDB" id="A0A4R1YQ60"/>